<comment type="caution">
    <text evidence="1">The sequence shown here is derived from an EMBL/GenBank/DDBJ whole genome shotgun (WGS) entry which is preliminary data.</text>
</comment>
<reference evidence="1" key="1">
    <citation type="submission" date="2024-01" db="EMBL/GenBank/DDBJ databases">
        <authorList>
            <person name="Webb A."/>
        </authorList>
    </citation>
    <scope>NUCLEOTIDE SEQUENCE</scope>
    <source>
        <strain evidence="1">Pm1</strain>
    </source>
</reference>
<dbReference type="EMBL" id="CAKLBY020000222">
    <property type="protein sequence ID" value="CAK7935784.1"/>
    <property type="molecule type" value="Genomic_DNA"/>
</dbReference>
<sequence length="52" mass="5782">MAQVSSSARKNVVDRRRPAVCLSVYLMQEFDDEFLSKAAGSVPAEVQNRNLP</sequence>
<proteinExistence type="predicted"/>
<accession>A0AAV1UME1</accession>
<gene>
    <name evidence="1" type="ORF">PM001_LOCUS20934</name>
</gene>
<dbReference type="Proteomes" id="UP001162060">
    <property type="component" value="Unassembled WGS sequence"/>
</dbReference>
<name>A0AAV1UME1_9STRA</name>
<protein>
    <submittedName>
        <fullName evidence="1">Uncharacterized protein</fullName>
    </submittedName>
</protein>
<evidence type="ECO:0000313" key="1">
    <source>
        <dbReference type="EMBL" id="CAK7935784.1"/>
    </source>
</evidence>
<dbReference type="AlphaFoldDB" id="A0AAV1UME1"/>
<organism evidence="1 2">
    <name type="scientific">Peronospora matthiolae</name>
    <dbReference type="NCBI Taxonomy" id="2874970"/>
    <lineage>
        <taxon>Eukaryota</taxon>
        <taxon>Sar</taxon>
        <taxon>Stramenopiles</taxon>
        <taxon>Oomycota</taxon>
        <taxon>Peronosporomycetes</taxon>
        <taxon>Peronosporales</taxon>
        <taxon>Peronosporaceae</taxon>
        <taxon>Peronospora</taxon>
    </lineage>
</organism>
<evidence type="ECO:0000313" key="2">
    <source>
        <dbReference type="Proteomes" id="UP001162060"/>
    </source>
</evidence>